<dbReference type="Gene3D" id="1.10.110.10">
    <property type="entry name" value="Plant lipid-transfer and hydrophobic proteins"/>
    <property type="match status" value="1"/>
</dbReference>
<sequence length="98" mass="11030">MMGSYTKPVLFTCTILFFIIVAQENRVDAVEPCDPMQLSPCLDTITKGSEPSDLCCAKVHEQQHCVCQYLRNPNFKSFLNSPNAKKIAIDCHCPYPKC</sequence>
<dbReference type="Proteomes" id="UP000489600">
    <property type="component" value="Unassembled WGS sequence"/>
</dbReference>
<organism evidence="4 5">
    <name type="scientific">Arabis nemorensis</name>
    <dbReference type="NCBI Taxonomy" id="586526"/>
    <lineage>
        <taxon>Eukaryota</taxon>
        <taxon>Viridiplantae</taxon>
        <taxon>Streptophyta</taxon>
        <taxon>Embryophyta</taxon>
        <taxon>Tracheophyta</taxon>
        <taxon>Spermatophyta</taxon>
        <taxon>Magnoliopsida</taxon>
        <taxon>eudicotyledons</taxon>
        <taxon>Gunneridae</taxon>
        <taxon>Pentapetalae</taxon>
        <taxon>rosids</taxon>
        <taxon>malvids</taxon>
        <taxon>Brassicales</taxon>
        <taxon>Brassicaceae</taxon>
        <taxon>Arabideae</taxon>
        <taxon>Arabis</taxon>
    </lineage>
</organism>
<evidence type="ECO:0000256" key="2">
    <source>
        <dbReference type="ARBA" id="ARBA00023121"/>
    </source>
</evidence>
<keyword evidence="1" id="KW-0813">Transport</keyword>
<dbReference type="CDD" id="cd01959">
    <property type="entry name" value="nsLTP2"/>
    <property type="match status" value="1"/>
</dbReference>
<gene>
    <name evidence="4" type="ORF">ANE_LOCUS5640</name>
</gene>
<evidence type="ECO:0000256" key="3">
    <source>
        <dbReference type="SAM" id="SignalP"/>
    </source>
</evidence>
<proteinExistence type="predicted"/>
<name>A0A565B349_9BRAS</name>
<accession>A0A565B349</accession>
<dbReference type="OrthoDB" id="665742at2759"/>
<keyword evidence="3" id="KW-0732">Signal</keyword>
<dbReference type="GO" id="GO:0006869">
    <property type="term" value="P:lipid transport"/>
    <property type="evidence" value="ECO:0007669"/>
    <property type="project" value="InterPro"/>
</dbReference>
<dbReference type="GO" id="GO:0008289">
    <property type="term" value="F:lipid binding"/>
    <property type="evidence" value="ECO:0007669"/>
    <property type="project" value="UniProtKB-KW"/>
</dbReference>
<reference evidence="4" key="1">
    <citation type="submission" date="2019-07" db="EMBL/GenBank/DDBJ databases">
        <authorList>
            <person name="Dittberner H."/>
        </authorList>
    </citation>
    <scope>NUCLEOTIDE SEQUENCE [LARGE SCALE GENOMIC DNA]</scope>
</reference>
<feature type="signal peptide" evidence="3">
    <location>
        <begin position="1"/>
        <end position="29"/>
    </location>
</feature>
<protein>
    <submittedName>
        <fullName evidence="4">Uncharacterized protein</fullName>
    </submittedName>
</protein>
<evidence type="ECO:0000256" key="1">
    <source>
        <dbReference type="ARBA" id="ARBA00022448"/>
    </source>
</evidence>
<feature type="chain" id="PRO_5021899342" evidence="3">
    <location>
        <begin position="30"/>
        <end position="98"/>
    </location>
</feature>
<keyword evidence="2" id="KW-0446">Lipid-binding</keyword>
<dbReference type="PANTHER" id="PTHR33214">
    <property type="entry name" value="BIFUNCTIONAL INHIBITOR/LIPID-TRANSFER PROTEIN/SEED STORAGE 2S ALBUMIN SUPERFAMILY PROTEIN"/>
    <property type="match status" value="1"/>
</dbReference>
<dbReference type="AlphaFoldDB" id="A0A565B349"/>
<evidence type="ECO:0000313" key="5">
    <source>
        <dbReference type="Proteomes" id="UP000489600"/>
    </source>
</evidence>
<dbReference type="InterPro" id="IPR033872">
    <property type="entry name" value="nsLTP2"/>
</dbReference>
<evidence type="ECO:0000313" key="4">
    <source>
        <dbReference type="EMBL" id="VVA95195.1"/>
    </source>
</evidence>
<dbReference type="EMBL" id="CABITT030000002">
    <property type="protein sequence ID" value="VVA95195.1"/>
    <property type="molecule type" value="Genomic_DNA"/>
</dbReference>
<dbReference type="PANTHER" id="PTHR33214:SF30">
    <property type="entry name" value="BIFUNCTIONAL INHIBITOR_LIPID-TRANSFER PROTEIN_SEED STORAGE 2S ALBUMIN SUPERFAMILY PROTEIN"/>
    <property type="match status" value="1"/>
</dbReference>
<comment type="caution">
    <text evidence="4">The sequence shown here is derived from an EMBL/GenBank/DDBJ whole genome shotgun (WGS) entry which is preliminary data.</text>
</comment>
<dbReference type="SUPFAM" id="SSF47699">
    <property type="entry name" value="Bifunctional inhibitor/lipid-transfer protein/seed storage 2S albumin"/>
    <property type="match status" value="1"/>
</dbReference>
<keyword evidence="5" id="KW-1185">Reference proteome</keyword>
<dbReference type="InterPro" id="IPR036312">
    <property type="entry name" value="Bifun_inhib/LTP/seed_sf"/>
</dbReference>